<organism evidence="1 2">
    <name type="scientific">Trifolium medium</name>
    <dbReference type="NCBI Taxonomy" id="97028"/>
    <lineage>
        <taxon>Eukaryota</taxon>
        <taxon>Viridiplantae</taxon>
        <taxon>Streptophyta</taxon>
        <taxon>Embryophyta</taxon>
        <taxon>Tracheophyta</taxon>
        <taxon>Spermatophyta</taxon>
        <taxon>Magnoliopsida</taxon>
        <taxon>eudicotyledons</taxon>
        <taxon>Gunneridae</taxon>
        <taxon>Pentapetalae</taxon>
        <taxon>rosids</taxon>
        <taxon>fabids</taxon>
        <taxon>Fabales</taxon>
        <taxon>Fabaceae</taxon>
        <taxon>Papilionoideae</taxon>
        <taxon>50 kb inversion clade</taxon>
        <taxon>NPAAA clade</taxon>
        <taxon>Hologalegina</taxon>
        <taxon>IRL clade</taxon>
        <taxon>Trifolieae</taxon>
        <taxon>Trifolium</taxon>
    </lineage>
</organism>
<dbReference type="Proteomes" id="UP000265520">
    <property type="component" value="Unassembled WGS sequence"/>
</dbReference>
<evidence type="ECO:0000313" key="2">
    <source>
        <dbReference type="Proteomes" id="UP000265520"/>
    </source>
</evidence>
<sequence>MARRAGLDGARRSLRACEAVAPGCGARRCHGWREARAGSINAAVFFLQP</sequence>
<name>A0A392RRL4_9FABA</name>
<protein>
    <submittedName>
        <fullName evidence="1">Uncharacterized protein</fullName>
    </submittedName>
</protein>
<proteinExistence type="predicted"/>
<dbReference type="EMBL" id="LXQA010259211">
    <property type="protein sequence ID" value="MCI38734.1"/>
    <property type="molecule type" value="Genomic_DNA"/>
</dbReference>
<dbReference type="AlphaFoldDB" id="A0A392RRL4"/>
<reference evidence="1 2" key="1">
    <citation type="journal article" date="2018" name="Front. Plant Sci.">
        <title>Red Clover (Trifolium pratense) and Zigzag Clover (T. medium) - A Picture of Genomic Similarities and Differences.</title>
        <authorList>
            <person name="Dluhosova J."/>
            <person name="Istvanek J."/>
            <person name="Nedelnik J."/>
            <person name="Repkova J."/>
        </authorList>
    </citation>
    <scope>NUCLEOTIDE SEQUENCE [LARGE SCALE GENOMIC DNA]</scope>
    <source>
        <strain evidence="2">cv. 10/8</strain>
        <tissue evidence="1">Leaf</tissue>
    </source>
</reference>
<evidence type="ECO:0000313" key="1">
    <source>
        <dbReference type="EMBL" id="MCI38734.1"/>
    </source>
</evidence>
<feature type="non-terminal residue" evidence="1">
    <location>
        <position position="49"/>
    </location>
</feature>
<comment type="caution">
    <text evidence="1">The sequence shown here is derived from an EMBL/GenBank/DDBJ whole genome shotgun (WGS) entry which is preliminary data.</text>
</comment>
<accession>A0A392RRL4</accession>
<keyword evidence="2" id="KW-1185">Reference proteome</keyword>